<evidence type="ECO:0000256" key="1">
    <source>
        <dbReference type="ARBA" id="ARBA00022614"/>
    </source>
</evidence>
<evidence type="ECO:0000256" key="2">
    <source>
        <dbReference type="ARBA" id="ARBA00022737"/>
    </source>
</evidence>
<dbReference type="Gene3D" id="3.80.10.10">
    <property type="entry name" value="Ribonuclease Inhibitor"/>
    <property type="match status" value="1"/>
</dbReference>
<dbReference type="Proteomes" id="UP001417504">
    <property type="component" value="Unassembled WGS sequence"/>
</dbReference>
<dbReference type="Gene3D" id="1.20.5.4130">
    <property type="match status" value="1"/>
</dbReference>
<dbReference type="InterPro" id="IPR002182">
    <property type="entry name" value="NB-ARC"/>
</dbReference>
<protein>
    <submittedName>
        <fullName evidence="10">Uncharacterized protein</fullName>
    </submittedName>
</protein>
<dbReference type="Pfam" id="PF18052">
    <property type="entry name" value="Rx_N"/>
    <property type="match status" value="1"/>
</dbReference>
<feature type="domain" description="NB-ARC" evidence="6">
    <location>
        <begin position="175"/>
        <end position="344"/>
    </location>
</feature>
<dbReference type="PANTHER" id="PTHR36766:SF40">
    <property type="entry name" value="DISEASE RESISTANCE PROTEIN RGA3"/>
    <property type="match status" value="1"/>
</dbReference>
<name>A0AAP0K7E7_9MAGN</name>
<dbReference type="InterPro" id="IPR001611">
    <property type="entry name" value="Leu-rich_rpt"/>
</dbReference>
<gene>
    <name evidence="10" type="ORF">Sjap_006653</name>
</gene>
<dbReference type="Gene3D" id="1.10.8.430">
    <property type="entry name" value="Helical domain of apoptotic protease-activating factors"/>
    <property type="match status" value="1"/>
</dbReference>
<dbReference type="InterPro" id="IPR003591">
    <property type="entry name" value="Leu-rich_rpt_typical-subtyp"/>
</dbReference>
<dbReference type="InterPro" id="IPR038005">
    <property type="entry name" value="RX-like_CC"/>
</dbReference>
<proteinExistence type="predicted"/>
<dbReference type="GO" id="GO:0043531">
    <property type="term" value="F:ADP binding"/>
    <property type="evidence" value="ECO:0007669"/>
    <property type="project" value="InterPro"/>
</dbReference>
<evidence type="ECO:0000313" key="11">
    <source>
        <dbReference type="Proteomes" id="UP001417504"/>
    </source>
</evidence>
<keyword evidence="3" id="KW-0547">Nucleotide-binding</keyword>
<dbReference type="Pfam" id="PF00931">
    <property type="entry name" value="NB-ARC"/>
    <property type="match status" value="1"/>
</dbReference>
<organism evidence="10 11">
    <name type="scientific">Stephania japonica</name>
    <dbReference type="NCBI Taxonomy" id="461633"/>
    <lineage>
        <taxon>Eukaryota</taxon>
        <taxon>Viridiplantae</taxon>
        <taxon>Streptophyta</taxon>
        <taxon>Embryophyta</taxon>
        <taxon>Tracheophyta</taxon>
        <taxon>Spermatophyta</taxon>
        <taxon>Magnoliopsida</taxon>
        <taxon>Ranunculales</taxon>
        <taxon>Menispermaceae</taxon>
        <taxon>Menispermoideae</taxon>
        <taxon>Cissampelideae</taxon>
        <taxon>Stephania</taxon>
    </lineage>
</organism>
<dbReference type="SMART" id="SM00369">
    <property type="entry name" value="LRR_TYP"/>
    <property type="match status" value="4"/>
</dbReference>
<dbReference type="GO" id="GO:0006952">
    <property type="term" value="P:defense response"/>
    <property type="evidence" value="ECO:0007669"/>
    <property type="project" value="UniProtKB-KW"/>
</dbReference>
<keyword evidence="11" id="KW-1185">Reference proteome</keyword>
<evidence type="ECO:0000259" key="9">
    <source>
        <dbReference type="Pfam" id="PF23598"/>
    </source>
</evidence>
<dbReference type="EMBL" id="JBBNAE010000002">
    <property type="protein sequence ID" value="KAK9146750.1"/>
    <property type="molecule type" value="Genomic_DNA"/>
</dbReference>
<keyword evidence="2" id="KW-0677">Repeat</keyword>
<evidence type="ECO:0000256" key="4">
    <source>
        <dbReference type="ARBA" id="ARBA00022821"/>
    </source>
</evidence>
<feature type="domain" description="Disease resistance protein winged helix" evidence="8">
    <location>
        <begin position="425"/>
        <end position="496"/>
    </location>
</feature>
<evidence type="ECO:0000259" key="6">
    <source>
        <dbReference type="Pfam" id="PF00931"/>
    </source>
</evidence>
<dbReference type="InterPro" id="IPR036388">
    <property type="entry name" value="WH-like_DNA-bd_sf"/>
</dbReference>
<reference evidence="10 11" key="1">
    <citation type="submission" date="2024-01" db="EMBL/GenBank/DDBJ databases">
        <title>Genome assemblies of Stephania.</title>
        <authorList>
            <person name="Yang L."/>
        </authorList>
    </citation>
    <scope>NUCLEOTIDE SEQUENCE [LARGE SCALE GENOMIC DNA]</scope>
    <source>
        <strain evidence="10">QJT</strain>
        <tissue evidence="10">Leaf</tissue>
    </source>
</reference>
<keyword evidence="5" id="KW-0067">ATP-binding</keyword>
<dbReference type="Pfam" id="PF23598">
    <property type="entry name" value="LRR_14"/>
    <property type="match status" value="1"/>
</dbReference>
<accession>A0AAP0K7E7</accession>
<keyword evidence="4" id="KW-0611">Plant defense</keyword>
<evidence type="ECO:0000256" key="5">
    <source>
        <dbReference type="ARBA" id="ARBA00022840"/>
    </source>
</evidence>
<keyword evidence="1" id="KW-0433">Leucine-rich repeat</keyword>
<comment type="caution">
    <text evidence="10">The sequence shown here is derived from an EMBL/GenBank/DDBJ whole genome shotgun (WGS) entry which is preliminary data.</text>
</comment>
<dbReference type="InterPro" id="IPR027417">
    <property type="entry name" value="P-loop_NTPase"/>
</dbReference>
<dbReference type="GO" id="GO:0051707">
    <property type="term" value="P:response to other organism"/>
    <property type="evidence" value="ECO:0007669"/>
    <property type="project" value="UniProtKB-ARBA"/>
</dbReference>
<evidence type="ECO:0000256" key="3">
    <source>
        <dbReference type="ARBA" id="ARBA00022741"/>
    </source>
</evidence>
<dbReference type="InterPro" id="IPR032675">
    <property type="entry name" value="LRR_dom_sf"/>
</dbReference>
<dbReference type="SUPFAM" id="SSF52058">
    <property type="entry name" value="L domain-like"/>
    <property type="match status" value="1"/>
</dbReference>
<dbReference type="AlphaFoldDB" id="A0AAP0K7E7"/>
<feature type="domain" description="Disease resistance R13L4/SHOC-2-like LRR" evidence="9">
    <location>
        <begin position="520"/>
        <end position="644"/>
    </location>
</feature>
<feature type="domain" description="Disease resistance N-terminal" evidence="7">
    <location>
        <begin position="6"/>
        <end position="92"/>
    </location>
</feature>
<evidence type="ECO:0000313" key="10">
    <source>
        <dbReference type="EMBL" id="KAK9146750.1"/>
    </source>
</evidence>
<dbReference type="SUPFAM" id="SSF52540">
    <property type="entry name" value="P-loop containing nucleoside triphosphate hydrolases"/>
    <property type="match status" value="1"/>
</dbReference>
<sequence length="759" mass="86069">MWAEPAIQILYRNVEEIIKSELSLLLNAKSELEKLSSYLQAIQAVLADAETKQNSSRAVELWLERLKDAAHDADDILSDWETLEARLRLPVNSNNKLLDFLSSLKKKAKRTMPLRRVAKKIKKITKRFEDIAKEESDLNLSEGVAVPAAHPKHRETSLVPIEDKIYGRDADVKNIVDLLLENLNNAHDDVSVIPILGMCGVGKTTLAQFVCKDKRVIQHFEDRLYWCWLPDDFDAKVMLRRFLEDITRTPCALDNLNAIQRELHERLNGKRFLLVLDDVWTGSQELWSMIKSYMQSFAKGSSIIITTRLRAVADNAGTSPAYELPLLSNQDCSLLFQSYAFKNTGNQVNSRLEEIGQQIVVNCGGLPLAARVLGDLLRSKDKERDKERQWELTRDGENSDLQEHVRLSYRCLLLHAKHCFSHCSLFPKGPEIEKHDLIHMWMANKLLPVDEMMGYEDQGEEIFTELLGHSMLIGTRDDDGKPIVKCKIHNILHGLASSILKNHRSQIVADVEPNLNIPKKVRHLSVMGINQSSDFSVSPFTSLRTLHLTRVKLSMLPAGNLKHLRCLSLESCGLERLPKNFFRKLRNLQMLSLANSDLQVLPSSIGDLENLRYLNLSRNPKIKSLPESIGGLKRLQRLKSLHISFCDKLASLPHELLRLTSLESLKICNCPSLTSLPAMGMKGQMSYLRSLHIVECVILESQFEGLQHLTTLESFQLSNCPNSQFSAQDLEHLTALNYLRVDPPIDLPESVKARLAAFN</sequence>
<evidence type="ECO:0000259" key="8">
    <source>
        <dbReference type="Pfam" id="PF23559"/>
    </source>
</evidence>
<dbReference type="PRINTS" id="PR00364">
    <property type="entry name" value="DISEASERSIST"/>
</dbReference>
<dbReference type="GO" id="GO:0005524">
    <property type="term" value="F:ATP binding"/>
    <property type="evidence" value="ECO:0007669"/>
    <property type="project" value="UniProtKB-KW"/>
</dbReference>
<dbReference type="PANTHER" id="PTHR36766">
    <property type="entry name" value="PLANT BROAD-SPECTRUM MILDEW RESISTANCE PROTEIN RPW8"/>
    <property type="match status" value="1"/>
</dbReference>
<dbReference type="InterPro" id="IPR055414">
    <property type="entry name" value="LRR_R13L4/SHOC2-like"/>
</dbReference>
<dbReference type="CDD" id="cd14798">
    <property type="entry name" value="RX-CC_like"/>
    <property type="match status" value="1"/>
</dbReference>
<dbReference type="Gene3D" id="1.10.10.10">
    <property type="entry name" value="Winged helix-like DNA-binding domain superfamily/Winged helix DNA-binding domain"/>
    <property type="match status" value="1"/>
</dbReference>
<dbReference type="PROSITE" id="PS51450">
    <property type="entry name" value="LRR"/>
    <property type="match status" value="1"/>
</dbReference>
<dbReference type="InterPro" id="IPR041118">
    <property type="entry name" value="Rx_N"/>
</dbReference>
<evidence type="ECO:0000259" key="7">
    <source>
        <dbReference type="Pfam" id="PF18052"/>
    </source>
</evidence>
<dbReference type="InterPro" id="IPR042197">
    <property type="entry name" value="Apaf_helical"/>
</dbReference>
<dbReference type="InterPro" id="IPR058922">
    <property type="entry name" value="WHD_DRP"/>
</dbReference>
<dbReference type="Gene3D" id="3.40.50.300">
    <property type="entry name" value="P-loop containing nucleotide triphosphate hydrolases"/>
    <property type="match status" value="1"/>
</dbReference>
<dbReference type="Pfam" id="PF23559">
    <property type="entry name" value="WHD_DRP"/>
    <property type="match status" value="1"/>
</dbReference>